<protein>
    <submittedName>
        <fullName evidence="1">Uncharacterized protein</fullName>
    </submittedName>
</protein>
<reference evidence="1" key="1">
    <citation type="journal article" date="2010" name="Science">
        <title>Plasticity of animal genome architecture unmasked by rapid evolution of a pelagic tunicate.</title>
        <authorList>
            <person name="Denoeud F."/>
            <person name="Henriet S."/>
            <person name="Mungpakdee S."/>
            <person name="Aury J.M."/>
            <person name="Da Silva C."/>
            <person name="Brinkmann H."/>
            <person name="Mikhaleva J."/>
            <person name="Olsen L.C."/>
            <person name="Jubin C."/>
            <person name="Canestro C."/>
            <person name="Bouquet J.M."/>
            <person name="Danks G."/>
            <person name="Poulain J."/>
            <person name="Campsteijn C."/>
            <person name="Adamski M."/>
            <person name="Cross I."/>
            <person name="Yadetie F."/>
            <person name="Muffato M."/>
            <person name="Louis A."/>
            <person name="Butcher S."/>
            <person name="Tsagkogeorga G."/>
            <person name="Konrad A."/>
            <person name="Singh S."/>
            <person name="Jensen M.F."/>
            <person name="Cong E.H."/>
            <person name="Eikeseth-Otteraa H."/>
            <person name="Noel B."/>
            <person name="Anthouard V."/>
            <person name="Porcel B.M."/>
            <person name="Kachouri-Lafond R."/>
            <person name="Nishino A."/>
            <person name="Ugolini M."/>
            <person name="Chourrout P."/>
            <person name="Nishida H."/>
            <person name="Aasland R."/>
            <person name="Huzurbazar S."/>
            <person name="Westhof E."/>
            <person name="Delsuc F."/>
            <person name="Lehrach H."/>
            <person name="Reinhardt R."/>
            <person name="Weissenbach J."/>
            <person name="Roy S.W."/>
            <person name="Artiguenave F."/>
            <person name="Postlethwait J.H."/>
            <person name="Manak J.R."/>
            <person name="Thompson E.M."/>
            <person name="Jaillon O."/>
            <person name="Du Pasquier L."/>
            <person name="Boudinot P."/>
            <person name="Liberles D.A."/>
            <person name="Volff J.N."/>
            <person name="Philippe H."/>
            <person name="Lenhard B."/>
            <person name="Roest Crollius H."/>
            <person name="Wincker P."/>
            <person name="Chourrout D."/>
        </authorList>
    </citation>
    <scope>NUCLEOTIDE SEQUENCE [LARGE SCALE GENOMIC DNA]</scope>
</reference>
<dbReference type="InParanoid" id="E4XC82"/>
<evidence type="ECO:0000313" key="1">
    <source>
        <dbReference type="EMBL" id="CBY09207.1"/>
    </source>
</evidence>
<dbReference type="AlphaFoldDB" id="E4XC82"/>
<dbReference type="EMBL" id="FN653035">
    <property type="protein sequence ID" value="CBY09207.1"/>
    <property type="molecule type" value="Genomic_DNA"/>
</dbReference>
<gene>
    <name evidence="1" type="ORF">GSOID_T00007737001</name>
</gene>
<dbReference type="OrthoDB" id="10409531at2759"/>
<accession>E4XC82</accession>
<organism evidence="1">
    <name type="scientific">Oikopleura dioica</name>
    <name type="common">Tunicate</name>
    <dbReference type="NCBI Taxonomy" id="34765"/>
    <lineage>
        <taxon>Eukaryota</taxon>
        <taxon>Metazoa</taxon>
        <taxon>Chordata</taxon>
        <taxon>Tunicata</taxon>
        <taxon>Appendicularia</taxon>
        <taxon>Copelata</taxon>
        <taxon>Oikopleuridae</taxon>
        <taxon>Oikopleura</taxon>
    </lineage>
</organism>
<sequence length="67" mass="7952">MAECVCDDINYLKKVISDLKKTITEEPSHRESQPLKKAKCESFKKTIVKKRRKVSFENKREYDPSLY</sequence>
<name>E4XC82_OIKDI</name>
<evidence type="ECO:0000313" key="2">
    <source>
        <dbReference type="Proteomes" id="UP000001307"/>
    </source>
</evidence>
<keyword evidence="2" id="KW-1185">Reference proteome</keyword>
<dbReference type="Proteomes" id="UP000001307">
    <property type="component" value="Unassembled WGS sequence"/>
</dbReference>
<proteinExistence type="predicted"/>